<evidence type="ECO:0000313" key="3">
    <source>
        <dbReference type="Proteomes" id="UP000321816"/>
    </source>
</evidence>
<dbReference type="GO" id="GO:0016747">
    <property type="term" value="F:acyltransferase activity, transferring groups other than amino-acyl groups"/>
    <property type="evidence" value="ECO:0007669"/>
    <property type="project" value="InterPro"/>
</dbReference>
<dbReference type="OrthoDB" id="9811121at2"/>
<sequence>MSKSVYVRPYTMDDYEDLLLIQKEAFPPPFPEELWWSKAHIKAHTETFPEGAMIAFDGESPAGSATSLITTLEKGRHTWDEIADEGYIKQSHNPDGDTLYGIDVCVRPSFRGRGIAAALYEERKRLVQSLGLKRYVAGCRIPGYSSYAEELDAAAYVQKVESGELHDLVLSFMLKQGLSVVEVIPDYLEDEESKDYGVLVEWKNPAFL</sequence>
<organism evidence="2 3">
    <name type="scientific">Alkalicoccus halolimnae</name>
    <dbReference type="NCBI Taxonomy" id="1667239"/>
    <lineage>
        <taxon>Bacteria</taxon>
        <taxon>Bacillati</taxon>
        <taxon>Bacillota</taxon>
        <taxon>Bacilli</taxon>
        <taxon>Bacillales</taxon>
        <taxon>Bacillaceae</taxon>
        <taxon>Alkalicoccus</taxon>
    </lineage>
</organism>
<evidence type="ECO:0000259" key="1">
    <source>
        <dbReference type="PROSITE" id="PS51186"/>
    </source>
</evidence>
<evidence type="ECO:0000313" key="2">
    <source>
        <dbReference type="EMBL" id="WWD79851.1"/>
    </source>
</evidence>
<name>A0A5C7F883_9BACI</name>
<accession>A0A5C7F883</accession>
<dbReference type="SUPFAM" id="SSF55729">
    <property type="entry name" value="Acyl-CoA N-acyltransferases (Nat)"/>
    <property type="match status" value="1"/>
</dbReference>
<dbReference type="AlphaFoldDB" id="A0A5C7F883"/>
<dbReference type="EMBL" id="CP144914">
    <property type="protein sequence ID" value="WWD79851.1"/>
    <property type="molecule type" value="Genomic_DNA"/>
</dbReference>
<feature type="domain" description="N-acetyltransferase" evidence="1">
    <location>
        <begin position="5"/>
        <end position="197"/>
    </location>
</feature>
<dbReference type="Proteomes" id="UP000321816">
    <property type="component" value="Chromosome"/>
</dbReference>
<dbReference type="Pfam" id="PF00583">
    <property type="entry name" value="Acetyltransf_1"/>
    <property type="match status" value="1"/>
</dbReference>
<reference evidence="2 3" key="1">
    <citation type="submission" date="2024-01" db="EMBL/GenBank/DDBJ databases">
        <title>Complete Genome Sequence of Alkalicoccus halolimnae BZ-SZ-XJ29T, a Moderately Halophilic Bacterium Isolated from a Salt Lake.</title>
        <authorList>
            <person name="Zhao B."/>
        </authorList>
    </citation>
    <scope>NUCLEOTIDE SEQUENCE [LARGE SCALE GENOMIC DNA]</scope>
    <source>
        <strain evidence="2 3">BZ-SZ-XJ29</strain>
    </source>
</reference>
<proteinExistence type="predicted"/>
<dbReference type="RefSeq" id="WP_147802684.1">
    <property type="nucleotide sequence ID" value="NZ_CP144914.1"/>
</dbReference>
<dbReference type="InterPro" id="IPR016181">
    <property type="entry name" value="Acyl_CoA_acyltransferase"/>
</dbReference>
<protein>
    <submittedName>
        <fullName evidence="2">GNAT family N-acetyltransferase</fullName>
    </submittedName>
</protein>
<dbReference type="PROSITE" id="PS51186">
    <property type="entry name" value="GNAT"/>
    <property type="match status" value="1"/>
</dbReference>
<dbReference type="KEGG" id="ahal:FTX54_015865"/>
<dbReference type="InterPro" id="IPR000182">
    <property type="entry name" value="GNAT_dom"/>
</dbReference>
<dbReference type="CDD" id="cd04301">
    <property type="entry name" value="NAT_SF"/>
    <property type="match status" value="1"/>
</dbReference>
<gene>
    <name evidence="2" type="ORF">FTX54_015865</name>
</gene>
<keyword evidence="3" id="KW-1185">Reference proteome</keyword>
<dbReference type="Gene3D" id="3.40.630.30">
    <property type="match status" value="1"/>
</dbReference>